<keyword evidence="2" id="KW-1185">Reference proteome</keyword>
<dbReference type="Proteomes" id="UP000050761">
    <property type="component" value="Unassembled WGS sequence"/>
</dbReference>
<accession>A0A183FZA0</accession>
<proteinExistence type="predicted"/>
<reference evidence="3" key="2">
    <citation type="submission" date="2019-09" db="UniProtKB">
        <authorList>
            <consortium name="WormBaseParasite"/>
        </authorList>
    </citation>
    <scope>IDENTIFICATION</scope>
</reference>
<accession>A0A3P8DQA6</accession>
<evidence type="ECO:0000313" key="2">
    <source>
        <dbReference type="Proteomes" id="UP000050761"/>
    </source>
</evidence>
<evidence type="ECO:0000313" key="1">
    <source>
        <dbReference type="EMBL" id="VDO98332.1"/>
    </source>
</evidence>
<organism evidence="2 3">
    <name type="scientific">Heligmosomoides polygyrus</name>
    <name type="common">Parasitic roundworm</name>
    <dbReference type="NCBI Taxonomy" id="6339"/>
    <lineage>
        <taxon>Eukaryota</taxon>
        <taxon>Metazoa</taxon>
        <taxon>Ecdysozoa</taxon>
        <taxon>Nematoda</taxon>
        <taxon>Chromadorea</taxon>
        <taxon>Rhabditida</taxon>
        <taxon>Rhabditina</taxon>
        <taxon>Rhabditomorpha</taxon>
        <taxon>Strongyloidea</taxon>
        <taxon>Heligmosomidae</taxon>
        <taxon>Heligmosomoides</taxon>
    </lineage>
</organism>
<dbReference type="WBParaSite" id="HPBE_0001405401-mRNA-1">
    <property type="protein sequence ID" value="HPBE_0001405401-mRNA-1"/>
    <property type="gene ID" value="HPBE_0001405401"/>
</dbReference>
<protein>
    <submittedName>
        <fullName evidence="3">LOB domain-containing protein</fullName>
    </submittedName>
</protein>
<evidence type="ECO:0000313" key="3">
    <source>
        <dbReference type="WBParaSite" id="HPBE_0001405401-mRNA-1"/>
    </source>
</evidence>
<dbReference type="EMBL" id="UZAH01028185">
    <property type="protein sequence ID" value="VDO98332.1"/>
    <property type="molecule type" value="Genomic_DNA"/>
</dbReference>
<dbReference type="AlphaFoldDB" id="A0A183FZA0"/>
<name>A0A183FZA0_HELPZ</name>
<reference evidence="1 2" key="1">
    <citation type="submission" date="2018-11" db="EMBL/GenBank/DDBJ databases">
        <authorList>
            <consortium name="Pathogen Informatics"/>
        </authorList>
    </citation>
    <scope>NUCLEOTIDE SEQUENCE [LARGE SCALE GENOMIC DNA]</scope>
</reference>
<sequence length="138" mass="15803">MDTILAPLGVSLHACSFTGHQIETQAIYNRCYLQSSVYAYAKLKRYADEDASNNMSRLLEVEHMIRVIDLKIANQFIVVERRVQELEEDDGRQSVVSSAEALRQRHRRHDADIDISDEEAIDLDLYPRVAERLAPGDE</sequence>
<gene>
    <name evidence="1" type="ORF">HPBE_LOCUS14055</name>
</gene>